<evidence type="ECO:0000256" key="6">
    <source>
        <dbReference type="ARBA" id="ARBA00023136"/>
    </source>
</evidence>
<keyword evidence="10" id="KW-1185">Reference proteome</keyword>
<dbReference type="Proteomes" id="UP000469385">
    <property type="component" value="Unassembled WGS sequence"/>
</dbReference>
<evidence type="ECO:0000313" key="9">
    <source>
        <dbReference type="EMBL" id="MVQ31379.1"/>
    </source>
</evidence>
<keyword evidence="6" id="KW-0472">Membrane</keyword>
<dbReference type="SUPFAM" id="SSF56954">
    <property type="entry name" value="Outer membrane efflux proteins (OEP)"/>
    <property type="match status" value="1"/>
</dbReference>
<accession>A0A6N8IWM9</accession>
<evidence type="ECO:0000256" key="2">
    <source>
        <dbReference type="ARBA" id="ARBA00007613"/>
    </source>
</evidence>
<dbReference type="PANTHER" id="PTHR30026">
    <property type="entry name" value="OUTER MEMBRANE PROTEIN TOLC"/>
    <property type="match status" value="1"/>
</dbReference>
<comment type="similarity">
    <text evidence="2">Belongs to the outer membrane factor (OMF) (TC 1.B.17) family.</text>
</comment>
<evidence type="ECO:0000256" key="1">
    <source>
        <dbReference type="ARBA" id="ARBA00004442"/>
    </source>
</evidence>
<evidence type="ECO:0000256" key="5">
    <source>
        <dbReference type="ARBA" id="ARBA00022692"/>
    </source>
</evidence>
<feature type="chain" id="PRO_5026967949" evidence="8">
    <location>
        <begin position="26"/>
        <end position="450"/>
    </location>
</feature>
<dbReference type="GO" id="GO:0015562">
    <property type="term" value="F:efflux transmembrane transporter activity"/>
    <property type="evidence" value="ECO:0007669"/>
    <property type="project" value="InterPro"/>
</dbReference>
<keyword evidence="7" id="KW-0998">Cell outer membrane</keyword>
<dbReference type="Gene3D" id="1.20.1600.10">
    <property type="entry name" value="Outer membrane efflux proteins (OEP)"/>
    <property type="match status" value="1"/>
</dbReference>
<comment type="subcellular location">
    <subcellularLocation>
        <location evidence="1">Cell outer membrane</location>
    </subcellularLocation>
</comment>
<evidence type="ECO:0000256" key="8">
    <source>
        <dbReference type="SAM" id="SignalP"/>
    </source>
</evidence>
<gene>
    <name evidence="9" type="ORF">GON04_18120</name>
</gene>
<sequence>MGEPAARHLLACLLVLSTFAPPAHALGLLEAYQAAQINDPAFRAALHEHEAGQQNLPLGRANILPQVSASYAPARNRTDVTNTANAAAPTDHRRYDSLVANLQLRQPLYHPEGMARYRQGIAQTAASDTLFVSRVQDLILRVVTQYTFAKYAEDQLALAEAQRDAYAGQRASNQRLFDRGEGTRTDVVETQARYDMAVAQVLEAKDNLTNARESLAAIIGQPVTDLDPLVENFQPRPGSTRSFEEWRAIALDTNPELHVQRRALDVAREEINRNKAGHLPRLDLVANVGKNDSETINTFNQQTNIRSLGVQLQIPIYSGGATSAAVAQAVAQQEKLAADLDGKTSQVLVELRKQHNLTMSSVVRLEAARTALQSALLTVEATRRSIAGGQRTNTDALNAQQQLFDARRDLSQARYNYLLSLLRLRYSAGTLQSADLEDIASYFQPPTRRN</sequence>
<dbReference type="EMBL" id="WSEL01000009">
    <property type="protein sequence ID" value="MVQ31379.1"/>
    <property type="molecule type" value="Genomic_DNA"/>
</dbReference>
<proteinExistence type="inferred from homology"/>
<dbReference type="InterPro" id="IPR003423">
    <property type="entry name" value="OMP_efflux"/>
</dbReference>
<dbReference type="GO" id="GO:1990281">
    <property type="term" value="C:efflux pump complex"/>
    <property type="evidence" value="ECO:0007669"/>
    <property type="project" value="TreeGrafter"/>
</dbReference>
<evidence type="ECO:0000256" key="4">
    <source>
        <dbReference type="ARBA" id="ARBA00022452"/>
    </source>
</evidence>
<name>A0A6N8IWM9_9BURK</name>
<keyword evidence="8" id="KW-0732">Signal</keyword>
<dbReference type="Pfam" id="PF02321">
    <property type="entry name" value="OEP"/>
    <property type="match status" value="2"/>
</dbReference>
<keyword evidence="4" id="KW-1134">Transmembrane beta strand</keyword>
<feature type="signal peptide" evidence="8">
    <location>
        <begin position="1"/>
        <end position="25"/>
    </location>
</feature>
<dbReference type="GO" id="GO:0015288">
    <property type="term" value="F:porin activity"/>
    <property type="evidence" value="ECO:0007669"/>
    <property type="project" value="TreeGrafter"/>
</dbReference>
<reference evidence="9 10" key="1">
    <citation type="submission" date="2019-12" db="EMBL/GenBank/DDBJ databases">
        <authorList>
            <person name="Huq M.A."/>
        </authorList>
    </citation>
    <scope>NUCLEOTIDE SEQUENCE [LARGE SCALE GENOMIC DNA]</scope>
    <source>
        <strain evidence="9 10">MAH-25</strain>
    </source>
</reference>
<dbReference type="NCBIfam" id="TIGR01844">
    <property type="entry name" value="type_I_sec_TolC"/>
    <property type="match status" value="1"/>
</dbReference>
<evidence type="ECO:0000256" key="7">
    <source>
        <dbReference type="ARBA" id="ARBA00023237"/>
    </source>
</evidence>
<dbReference type="GO" id="GO:0009279">
    <property type="term" value="C:cell outer membrane"/>
    <property type="evidence" value="ECO:0007669"/>
    <property type="project" value="UniProtKB-SubCell"/>
</dbReference>
<dbReference type="InterPro" id="IPR010130">
    <property type="entry name" value="T1SS_OMP_TolC"/>
</dbReference>
<dbReference type="InterPro" id="IPR051906">
    <property type="entry name" value="TolC-like"/>
</dbReference>
<protein>
    <submittedName>
        <fullName evidence="9">TolC family outer membrane protein</fullName>
    </submittedName>
</protein>
<dbReference type="AlphaFoldDB" id="A0A6N8IWM9"/>
<evidence type="ECO:0000256" key="3">
    <source>
        <dbReference type="ARBA" id="ARBA00022448"/>
    </source>
</evidence>
<dbReference type="RefSeq" id="WP_181653651.1">
    <property type="nucleotide sequence ID" value="NZ_WSEL01000009.1"/>
</dbReference>
<organism evidence="9 10">
    <name type="scientific">Ramlibacter pinisoli</name>
    <dbReference type="NCBI Taxonomy" id="2682844"/>
    <lineage>
        <taxon>Bacteria</taxon>
        <taxon>Pseudomonadati</taxon>
        <taxon>Pseudomonadota</taxon>
        <taxon>Betaproteobacteria</taxon>
        <taxon>Burkholderiales</taxon>
        <taxon>Comamonadaceae</taxon>
        <taxon>Ramlibacter</taxon>
    </lineage>
</organism>
<comment type="caution">
    <text evidence="9">The sequence shown here is derived from an EMBL/GenBank/DDBJ whole genome shotgun (WGS) entry which is preliminary data.</text>
</comment>
<dbReference type="PANTHER" id="PTHR30026:SF20">
    <property type="entry name" value="OUTER MEMBRANE PROTEIN TOLC"/>
    <property type="match status" value="1"/>
</dbReference>
<keyword evidence="5" id="KW-0812">Transmembrane</keyword>
<evidence type="ECO:0000313" key="10">
    <source>
        <dbReference type="Proteomes" id="UP000469385"/>
    </source>
</evidence>
<keyword evidence="3" id="KW-0813">Transport</keyword>